<dbReference type="InterPro" id="IPR011437">
    <property type="entry name" value="DUF1540"/>
</dbReference>
<dbReference type="eggNOG" id="ENOG5033C54">
    <property type="taxonomic scope" value="Bacteria"/>
</dbReference>
<dbReference type="RefSeq" id="WP_012065118.1">
    <property type="nucleotide sequence ID" value="NC_009633.1"/>
</dbReference>
<evidence type="ECO:0000256" key="1">
    <source>
        <dbReference type="SAM" id="MobiDB-lite"/>
    </source>
</evidence>
<dbReference type="AlphaFoldDB" id="A6TVF2"/>
<gene>
    <name evidence="3" type="ordered locus">Amet_4089</name>
</gene>
<proteinExistence type="predicted"/>
<organism evidence="3 4">
    <name type="scientific">Alkaliphilus metalliredigens (strain QYMF)</name>
    <dbReference type="NCBI Taxonomy" id="293826"/>
    <lineage>
        <taxon>Bacteria</taxon>
        <taxon>Bacillati</taxon>
        <taxon>Bacillota</taxon>
        <taxon>Clostridia</taxon>
        <taxon>Peptostreptococcales</taxon>
        <taxon>Natronincolaceae</taxon>
        <taxon>Alkaliphilus</taxon>
    </lineage>
</organism>
<evidence type="ECO:0000313" key="4">
    <source>
        <dbReference type="Proteomes" id="UP000001572"/>
    </source>
</evidence>
<dbReference type="OrthoDB" id="1684758at2"/>
<reference evidence="4" key="1">
    <citation type="journal article" date="2016" name="Genome Announc.">
        <title>Complete genome sequence of Alkaliphilus metalliredigens strain QYMF, an alkaliphilic and metal-reducing bacterium isolated from borax-contaminated leachate ponds.</title>
        <authorList>
            <person name="Hwang C."/>
            <person name="Copeland A."/>
            <person name="Lucas S."/>
            <person name="Lapidus A."/>
            <person name="Barry K."/>
            <person name="Detter J.C."/>
            <person name="Glavina Del Rio T."/>
            <person name="Hammon N."/>
            <person name="Israni S."/>
            <person name="Dalin E."/>
            <person name="Tice H."/>
            <person name="Pitluck S."/>
            <person name="Chertkov O."/>
            <person name="Brettin T."/>
            <person name="Bruce D."/>
            <person name="Han C."/>
            <person name="Schmutz J."/>
            <person name="Larimer F."/>
            <person name="Land M.L."/>
            <person name="Hauser L."/>
            <person name="Kyrpides N."/>
            <person name="Mikhailova N."/>
            <person name="Ye Q."/>
            <person name="Zhou J."/>
            <person name="Richardson P."/>
            <person name="Fields M.W."/>
        </authorList>
    </citation>
    <scope>NUCLEOTIDE SEQUENCE [LARGE SCALE GENOMIC DNA]</scope>
    <source>
        <strain evidence="4">QYMF</strain>
    </source>
</reference>
<protein>
    <recommendedName>
        <fullName evidence="2">DUF1540 domain-containing protein</fullName>
    </recommendedName>
</protein>
<evidence type="ECO:0000259" key="2">
    <source>
        <dbReference type="Pfam" id="PF07561"/>
    </source>
</evidence>
<dbReference type="HOGENOM" id="CLU_201605_1_1_9"/>
<feature type="region of interest" description="Disordered" evidence="1">
    <location>
        <begin position="34"/>
        <end position="53"/>
    </location>
</feature>
<accession>A6TVF2</accession>
<dbReference type="EMBL" id="CP000724">
    <property type="protein sequence ID" value="ABR50170.1"/>
    <property type="molecule type" value="Genomic_DNA"/>
</dbReference>
<sequence>MNQHPSMEVMCHVNNCKFNEANYCFAPKIEVNAQSGDQASSSTETVCTTFKPQ</sequence>
<name>A6TVF2_ALKMQ</name>
<feature type="domain" description="DUF1540" evidence="2">
    <location>
        <begin position="9"/>
        <end position="50"/>
    </location>
</feature>
<evidence type="ECO:0000313" key="3">
    <source>
        <dbReference type="EMBL" id="ABR50170.1"/>
    </source>
</evidence>
<dbReference type="Pfam" id="PF07561">
    <property type="entry name" value="DUF1540"/>
    <property type="match status" value="1"/>
</dbReference>
<dbReference type="KEGG" id="amt:Amet_4089"/>
<dbReference type="Proteomes" id="UP000001572">
    <property type="component" value="Chromosome"/>
</dbReference>
<keyword evidence="4" id="KW-1185">Reference proteome</keyword>